<sequence>MNICIEEHHGTRSGFEIHARPAASDDAEKRVGPLHHGEFPAGNQGRWAGDAGLEPGVDGATHSRVGPFDHERSSGGGIRGDERMQLRHFAVGDRALPGQCADPARAGGRGLPDHQPDDSDAR</sequence>
<feature type="compositionally biased region" description="Basic and acidic residues" evidence="1">
    <location>
        <begin position="111"/>
        <end position="122"/>
    </location>
</feature>
<proteinExistence type="predicted"/>
<reference evidence="2" key="1">
    <citation type="submission" date="2019-08" db="EMBL/GenBank/DDBJ databases">
        <authorList>
            <person name="Kucharzyk K."/>
            <person name="Murdoch R.W."/>
            <person name="Higgins S."/>
            <person name="Loffler F."/>
        </authorList>
    </citation>
    <scope>NUCLEOTIDE SEQUENCE</scope>
</reference>
<feature type="region of interest" description="Disordered" evidence="1">
    <location>
        <begin position="1"/>
        <end position="122"/>
    </location>
</feature>
<feature type="compositionally biased region" description="Basic and acidic residues" evidence="1">
    <location>
        <begin position="67"/>
        <end position="85"/>
    </location>
</feature>
<evidence type="ECO:0000313" key="2">
    <source>
        <dbReference type="EMBL" id="MPN60314.1"/>
    </source>
</evidence>
<organism evidence="2">
    <name type="scientific">bioreactor metagenome</name>
    <dbReference type="NCBI Taxonomy" id="1076179"/>
    <lineage>
        <taxon>unclassified sequences</taxon>
        <taxon>metagenomes</taxon>
        <taxon>ecological metagenomes</taxon>
    </lineage>
</organism>
<accession>A0A645JIZ7</accession>
<feature type="compositionally biased region" description="Basic and acidic residues" evidence="1">
    <location>
        <begin position="26"/>
        <end position="38"/>
    </location>
</feature>
<dbReference type="EMBL" id="VSSQ01135412">
    <property type="protein sequence ID" value="MPN60314.1"/>
    <property type="molecule type" value="Genomic_DNA"/>
</dbReference>
<evidence type="ECO:0000256" key="1">
    <source>
        <dbReference type="SAM" id="MobiDB-lite"/>
    </source>
</evidence>
<protein>
    <submittedName>
        <fullName evidence="2">Uncharacterized protein</fullName>
    </submittedName>
</protein>
<name>A0A645JIZ7_9ZZZZ</name>
<feature type="compositionally biased region" description="Basic and acidic residues" evidence="1">
    <location>
        <begin position="1"/>
        <end position="19"/>
    </location>
</feature>
<comment type="caution">
    <text evidence="2">The sequence shown here is derived from an EMBL/GenBank/DDBJ whole genome shotgun (WGS) entry which is preliminary data.</text>
</comment>
<dbReference type="AlphaFoldDB" id="A0A645JIZ7"/>
<gene>
    <name evidence="2" type="ORF">SDC9_208042</name>
</gene>